<dbReference type="InterPro" id="IPR011050">
    <property type="entry name" value="Pectin_lyase_fold/virulence"/>
</dbReference>
<protein>
    <recommendedName>
        <fullName evidence="2">Right handed beta helix domain-containing protein</fullName>
    </recommendedName>
</protein>
<feature type="domain" description="Right handed beta helix" evidence="2">
    <location>
        <begin position="169"/>
        <end position="327"/>
    </location>
</feature>
<dbReference type="Proteomes" id="UP000323917">
    <property type="component" value="Chromosome"/>
</dbReference>
<dbReference type="SUPFAM" id="SSF51126">
    <property type="entry name" value="Pectin lyase-like"/>
    <property type="match status" value="1"/>
</dbReference>
<evidence type="ECO:0000313" key="4">
    <source>
        <dbReference type="Proteomes" id="UP000323917"/>
    </source>
</evidence>
<evidence type="ECO:0000259" key="2">
    <source>
        <dbReference type="Pfam" id="PF13229"/>
    </source>
</evidence>
<gene>
    <name evidence="3" type="ORF">Pr1d_04410</name>
</gene>
<sequence length="591" mass="65085">MLCNLWIAENFNLCTVVSLMKQTRRGLACVGMLCSLSGAELGVMADDKTPGPQNTAVASEEFSRFRYVSQATGSDSKGVGTKSNPWKTLQKALTDTPKSSAESRSAILVAEGFYSGREIQMREHVELYGGFDPISWDRDISRYPSILSGENSRRIILGANYTRLDGFVIRDARVRGDGAALYCKGTSPTVTNNRFQNNQTLAPEDWAPGKLHEKAHDGGAICACQGAAPTIANNLFVENRTEIGRGAAIALYSNCEGVIRENVFLHNETGTADGHRSSDGGAVSVFDWSKPRIEQNLFIENQALAVNDGGALFVALWSSPAIVGNRFVGNKSADDGGALFIGGQEHRYDREFDPLPNAKDYFVLVKNNLLCGNSNPKRNSGGIRMTMQSRAELVNNILAEKDQLYIQASEVDLTNNTFLEDMILIEFTSQLAPRLIVNNIMWGKLVYDWETPITSSNVRDGYPGQGNFDAKPKLDQEQKQLVVTKANFDSDRHVTTLEIAESNWDKNELSGRIVESDKRWTIVKSNDANQLVLWGDLSYLDQVNLLPTYRLRPQSPCIDRGSDQHAPQTDIDGDLRPLGLSADIGADEFVP</sequence>
<dbReference type="AlphaFoldDB" id="A0A5B9Q680"/>
<evidence type="ECO:0000313" key="3">
    <source>
        <dbReference type="EMBL" id="QEG33180.1"/>
    </source>
</evidence>
<dbReference type="Pfam" id="PF13229">
    <property type="entry name" value="Beta_helix"/>
    <property type="match status" value="1"/>
</dbReference>
<reference evidence="3 4" key="1">
    <citation type="submission" date="2019-08" db="EMBL/GenBank/DDBJ databases">
        <title>Deep-cultivation of Planctomycetes and their phenomic and genomic characterization uncovers novel biology.</title>
        <authorList>
            <person name="Wiegand S."/>
            <person name="Jogler M."/>
            <person name="Boedeker C."/>
            <person name="Pinto D."/>
            <person name="Vollmers J."/>
            <person name="Rivas-Marin E."/>
            <person name="Kohn T."/>
            <person name="Peeters S.H."/>
            <person name="Heuer A."/>
            <person name="Rast P."/>
            <person name="Oberbeckmann S."/>
            <person name="Bunk B."/>
            <person name="Jeske O."/>
            <person name="Meyerdierks A."/>
            <person name="Storesund J.E."/>
            <person name="Kallscheuer N."/>
            <person name="Luecker S."/>
            <person name="Lage O.M."/>
            <person name="Pohl T."/>
            <person name="Merkel B.J."/>
            <person name="Hornburger P."/>
            <person name="Mueller R.-W."/>
            <person name="Bruemmer F."/>
            <person name="Labrenz M."/>
            <person name="Spormann A.M."/>
            <person name="Op den Camp H."/>
            <person name="Overmann J."/>
            <person name="Amann R."/>
            <person name="Jetten M.S.M."/>
            <person name="Mascher T."/>
            <person name="Medema M.H."/>
            <person name="Devos D.P."/>
            <person name="Kaster A.-K."/>
            <person name="Ovreas L."/>
            <person name="Rohde M."/>
            <person name="Galperin M.Y."/>
            <person name="Jogler C."/>
        </authorList>
    </citation>
    <scope>NUCLEOTIDE SEQUENCE [LARGE SCALE GENOMIC DNA]</scope>
    <source>
        <strain evidence="3 4">Pr1d</strain>
    </source>
</reference>
<evidence type="ECO:0000256" key="1">
    <source>
        <dbReference type="SAM" id="MobiDB-lite"/>
    </source>
</evidence>
<dbReference type="OrthoDB" id="292920at2"/>
<dbReference type="NCBIfam" id="NF041518">
    <property type="entry name" value="choice_anch_Q"/>
    <property type="match status" value="1"/>
</dbReference>
<name>A0A5B9Q680_9BACT</name>
<dbReference type="EMBL" id="CP042913">
    <property type="protein sequence ID" value="QEG33180.1"/>
    <property type="molecule type" value="Genomic_DNA"/>
</dbReference>
<dbReference type="Gene3D" id="2.160.20.10">
    <property type="entry name" value="Single-stranded right-handed beta-helix, Pectin lyase-like"/>
    <property type="match status" value="1"/>
</dbReference>
<feature type="region of interest" description="Disordered" evidence="1">
    <location>
        <begin position="556"/>
        <end position="576"/>
    </location>
</feature>
<dbReference type="KEGG" id="bgok:Pr1d_04410"/>
<proteinExistence type="predicted"/>
<dbReference type="InterPro" id="IPR039448">
    <property type="entry name" value="Beta_helix"/>
</dbReference>
<accession>A0A5B9Q680</accession>
<dbReference type="InterPro" id="IPR059226">
    <property type="entry name" value="Choice_anch_Q_dom"/>
</dbReference>
<organism evidence="3 4">
    <name type="scientific">Bythopirellula goksoeyrii</name>
    <dbReference type="NCBI Taxonomy" id="1400387"/>
    <lineage>
        <taxon>Bacteria</taxon>
        <taxon>Pseudomonadati</taxon>
        <taxon>Planctomycetota</taxon>
        <taxon>Planctomycetia</taxon>
        <taxon>Pirellulales</taxon>
        <taxon>Lacipirellulaceae</taxon>
        <taxon>Bythopirellula</taxon>
    </lineage>
</organism>
<keyword evidence="4" id="KW-1185">Reference proteome</keyword>
<dbReference type="InterPro" id="IPR012334">
    <property type="entry name" value="Pectin_lyas_fold"/>
</dbReference>